<comment type="caution">
    <text evidence="1">The sequence shown here is derived from an EMBL/GenBank/DDBJ whole genome shotgun (WGS) entry which is preliminary data.</text>
</comment>
<dbReference type="AlphaFoldDB" id="A0AA39UTH2"/>
<gene>
    <name evidence="1" type="ORF">EDD18DRAFT_1101012</name>
</gene>
<evidence type="ECO:0000313" key="2">
    <source>
        <dbReference type="Proteomes" id="UP001175228"/>
    </source>
</evidence>
<proteinExistence type="predicted"/>
<dbReference type="Proteomes" id="UP001175228">
    <property type="component" value="Unassembled WGS sequence"/>
</dbReference>
<evidence type="ECO:0000313" key="1">
    <source>
        <dbReference type="EMBL" id="KAK0502617.1"/>
    </source>
</evidence>
<sequence>MSSLLTILLLHSRVPVICFFSLQTLVLHYLYTSLKYWHNSVQSAFSWHALTKTLMSSVLQLVIKYEGNDLVLHYKLRREHFEQLLLDAAFYLGQVAPLRGDLYVRLIPYGQDSFDLQEYEAINTLLGSIAYNRGIQATIYPVQIEYGSDTVLDMATIG</sequence>
<organism evidence="1 2">
    <name type="scientific">Armillaria luteobubalina</name>
    <dbReference type="NCBI Taxonomy" id="153913"/>
    <lineage>
        <taxon>Eukaryota</taxon>
        <taxon>Fungi</taxon>
        <taxon>Dikarya</taxon>
        <taxon>Basidiomycota</taxon>
        <taxon>Agaricomycotina</taxon>
        <taxon>Agaricomycetes</taxon>
        <taxon>Agaricomycetidae</taxon>
        <taxon>Agaricales</taxon>
        <taxon>Marasmiineae</taxon>
        <taxon>Physalacriaceae</taxon>
        <taxon>Armillaria</taxon>
    </lineage>
</organism>
<reference evidence="1" key="1">
    <citation type="submission" date="2023-06" db="EMBL/GenBank/DDBJ databases">
        <authorList>
            <consortium name="Lawrence Berkeley National Laboratory"/>
            <person name="Ahrendt S."/>
            <person name="Sahu N."/>
            <person name="Indic B."/>
            <person name="Wong-Bajracharya J."/>
            <person name="Merenyi Z."/>
            <person name="Ke H.-M."/>
            <person name="Monk M."/>
            <person name="Kocsube S."/>
            <person name="Drula E."/>
            <person name="Lipzen A."/>
            <person name="Balint B."/>
            <person name="Henrissat B."/>
            <person name="Andreopoulos B."/>
            <person name="Martin F.M."/>
            <person name="Harder C.B."/>
            <person name="Rigling D."/>
            <person name="Ford K.L."/>
            <person name="Foster G.D."/>
            <person name="Pangilinan J."/>
            <person name="Papanicolaou A."/>
            <person name="Barry K."/>
            <person name="LaButti K."/>
            <person name="Viragh M."/>
            <person name="Koriabine M."/>
            <person name="Yan M."/>
            <person name="Riley R."/>
            <person name="Champramary S."/>
            <person name="Plett K.L."/>
            <person name="Tsai I.J."/>
            <person name="Slot J."/>
            <person name="Sipos G."/>
            <person name="Plett J."/>
            <person name="Nagy L.G."/>
            <person name="Grigoriev I.V."/>
        </authorList>
    </citation>
    <scope>NUCLEOTIDE SEQUENCE</scope>
    <source>
        <strain evidence="1">HWK02</strain>
    </source>
</reference>
<name>A0AA39UTH2_9AGAR</name>
<dbReference type="EMBL" id="JAUEPU010000005">
    <property type="protein sequence ID" value="KAK0502617.1"/>
    <property type="molecule type" value="Genomic_DNA"/>
</dbReference>
<keyword evidence="2" id="KW-1185">Reference proteome</keyword>
<protein>
    <submittedName>
        <fullName evidence="1">Uncharacterized protein</fullName>
    </submittedName>
</protein>
<accession>A0AA39UTH2</accession>